<sequence>MKKSRYFTAAIAAVMGFGIIAATAPPANAASSEARLSYEDGASNEYSFRMKEEDRIHDENVRRIKFDFRRDGDQEKYNRSMREEQKRHDQAVKRIMRDYNNRKPWRH</sequence>
<reference evidence="3 4" key="1">
    <citation type="submission" date="2010-08" db="EMBL/GenBank/DDBJ databases">
        <authorList>
            <person name="Weinstock G."/>
            <person name="Sodergren E."/>
            <person name="Clifton S."/>
            <person name="Fulton L."/>
            <person name="Fulton B."/>
            <person name="Courtney L."/>
            <person name="Fronick C."/>
            <person name="Harrison M."/>
            <person name="Strong C."/>
            <person name="Farmer C."/>
            <person name="Delahaunty K."/>
            <person name="Markovic C."/>
            <person name="Hall O."/>
            <person name="Minx P."/>
            <person name="Tomlinson C."/>
            <person name="Mitreva M."/>
            <person name="Hou S."/>
            <person name="Chen J."/>
            <person name="Wollam A."/>
            <person name="Pepin K.H."/>
            <person name="Johnson M."/>
            <person name="Bhonagiri V."/>
            <person name="Zhang X."/>
            <person name="Suruliraj S."/>
            <person name="Warren W."/>
            <person name="Chinwalla A."/>
            <person name="Mardis E.R."/>
            <person name="Wilson R.K."/>
        </authorList>
    </citation>
    <scope>NUCLEOTIDE SEQUENCE [LARGE SCALE GENOMIC DNA]</scope>
    <source>
        <strain evidence="3 4">F0399</strain>
    </source>
</reference>
<dbReference type="RefSeq" id="WP_009350056.1">
    <property type="nucleotide sequence ID" value="NZ_GL638136.1"/>
</dbReference>
<evidence type="ECO:0000313" key="3">
    <source>
        <dbReference type="EMBL" id="EFW29587.1"/>
    </source>
</evidence>
<name>E7N326_9FIRM</name>
<feature type="chain" id="PRO_5003221979" evidence="2">
    <location>
        <begin position="30"/>
        <end position="107"/>
    </location>
</feature>
<dbReference type="HOGENOM" id="CLU_2182124_0_0_9"/>
<keyword evidence="4" id="KW-1185">Reference proteome</keyword>
<dbReference type="Proteomes" id="UP000004633">
    <property type="component" value="Unassembled WGS sequence"/>
</dbReference>
<gene>
    <name evidence="3" type="ORF">HMPREF9555_01398</name>
</gene>
<dbReference type="AlphaFoldDB" id="E7N326"/>
<accession>E7N326</accession>
<evidence type="ECO:0000256" key="1">
    <source>
        <dbReference type="SAM" id="MobiDB-lite"/>
    </source>
</evidence>
<comment type="caution">
    <text evidence="3">The sequence shown here is derived from an EMBL/GenBank/DDBJ whole genome shotgun (WGS) entry which is preliminary data.</text>
</comment>
<keyword evidence="2" id="KW-0732">Signal</keyword>
<evidence type="ECO:0000313" key="4">
    <source>
        <dbReference type="Proteomes" id="UP000004633"/>
    </source>
</evidence>
<dbReference type="EMBL" id="AECV01000023">
    <property type="protein sequence ID" value="EFW29587.1"/>
    <property type="molecule type" value="Genomic_DNA"/>
</dbReference>
<feature type="region of interest" description="Disordered" evidence="1">
    <location>
        <begin position="76"/>
        <end position="107"/>
    </location>
</feature>
<proteinExistence type="predicted"/>
<feature type="signal peptide" evidence="2">
    <location>
        <begin position="1"/>
        <end position="29"/>
    </location>
</feature>
<protein>
    <submittedName>
        <fullName evidence="3">Uncharacterized protein</fullName>
    </submittedName>
</protein>
<feature type="compositionally biased region" description="Basic and acidic residues" evidence="1">
    <location>
        <begin position="76"/>
        <end position="101"/>
    </location>
</feature>
<organism evidence="3 4">
    <name type="scientific">Selenomonas artemidis F0399</name>
    <dbReference type="NCBI Taxonomy" id="749551"/>
    <lineage>
        <taxon>Bacteria</taxon>
        <taxon>Bacillati</taxon>
        <taxon>Bacillota</taxon>
        <taxon>Negativicutes</taxon>
        <taxon>Selenomonadales</taxon>
        <taxon>Selenomonadaceae</taxon>
        <taxon>Selenomonas</taxon>
    </lineage>
</organism>
<evidence type="ECO:0000256" key="2">
    <source>
        <dbReference type="SAM" id="SignalP"/>
    </source>
</evidence>